<dbReference type="RefSeq" id="WP_019214516.1">
    <property type="nucleotide sequence ID" value="NZ_CP096649.1"/>
</dbReference>
<organism evidence="3 4">
    <name type="scientific">Fenollaria massiliensis</name>
    <dbReference type="NCBI Taxonomy" id="938288"/>
    <lineage>
        <taxon>Bacteria</taxon>
        <taxon>Bacillati</taxon>
        <taxon>Bacillota</taxon>
        <taxon>Clostridia</taxon>
        <taxon>Eubacteriales</taxon>
        <taxon>Fenollaria</taxon>
    </lineage>
</organism>
<dbReference type="Proteomes" id="UP000831151">
    <property type="component" value="Chromosome"/>
</dbReference>
<keyword evidence="1" id="KW-1277">Toxin-antitoxin system</keyword>
<keyword evidence="4" id="KW-1185">Reference proteome</keyword>
<dbReference type="EMBL" id="CP096649">
    <property type="protein sequence ID" value="UQK59144.1"/>
    <property type="molecule type" value="Genomic_DNA"/>
</dbReference>
<evidence type="ECO:0000256" key="1">
    <source>
        <dbReference type="ARBA" id="ARBA00022649"/>
    </source>
</evidence>
<dbReference type="PIRSF" id="PIRSF006156">
    <property type="entry name" value="YafQ"/>
    <property type="match status" value="1"/>
</dbReference>
<dbReference type="InterPro" id="IPR035093">
    <property type="entry name" value="RelE/ParE_toxin_dom_sf"/>
</dbReference>
<dbReference type="InterPro" id="IPR004386">
    <property type="entry name" value="Toxin_YafQ-like"/>
</dbReference>
<dbReference type="PANTHER" id="PTHR40588">
    <property type="entry name" value="MRNA INTERFERASE TOXIN YAFQ"/>
    <property type="match status" value="1"/>
</dbReference>
<feature type="active site" description="Proton donor" evidence="2">
    <location>
        <position position="87"/>
    </location>
</feature>
<reference evidence="3" key="1">
    <citation type="submission" date="2022-04" db="EMBL/GenBank/DDBJ databases">
        <title>Complete genome sequences of Ezakiella coagulans and Fenollaria massiliensis.</title>
        <authorList>
            <person name="France M.T."/>
            <person name="Clifford J."/>
            <person name="Narina S."/>
            <person name="Rutt L."/>
            <person name="Ravel J."/>
        </authorList>
    </citation>
    <scope>NUCLEOTIDE SEQUENCE</scope>
    <source>
        <strain evidence="3">C0061C2</strain>
    </source>
</reference>
<dbReference type="GO" id="GO:0004521">
    <property type="term" value="F:RNA endonuclease activity"/>
    <property type="evidence" value="ECO:0007669"/>
    <property type="project" value="TreeGrafter"/>
</dbReference>
<proteinExistence type="predicted"/>
<protein>
    <submittedName>
        <fullName evidence="3">Type II toxin-antitoxin system YafQ family toxin</fullName>
    </submittedName>
</protein>
<sequence length="91" mass="10530">MKYKVLLTSKFKKDFKLLKKQGKNTDKILAIINKLAKGEFLDAKYKDHPLLGDYLGARECHIEPDLLLIYEKQENILILNILRAGSHSNLF</sequence>
<dbReference type="GO" id="GO:0006415">
    <property type="term" value="P:translational termination"/>
    <property type="evidence" value="ECO:0007669"/>
    <property type="project" value="TreeGrafter"/>
</dbReference>
<dbReference type="Pfam" id="PF15738">
    <property type="entry name" value="YafQ_toxin"/>
    <property type="match status" value="1"/>
</dbReference>
<dbReference type="PANTHER" id="PTHR40588:SF1">
    <property type="entry name" value="MRNA INTERFERASE TOXIN YAFQ"/>
    <property type="match status" value="1"/>
</dbReference>
<dbReference type="Gene3D" id="3.30.2310.20">
    <property type="entry name" value="RelE-like"/>
    <property type="match status" value="1"/>
</dbReference>
<dbReference type="KEGG" id="fms:M1R53_00295"/>
<gene>
    <name evidence="3" type="ORF">M1R53_00295</name>
</gene>
<accession>A0A9E7DJF5</accession>
<dbReference type="AlphaFoldDB" id="A0A9E7DJF5"/>
<dbReference type="NCBIfam" id="TIGR02385">
    <property type="entry name" value="RelE_StbE"/>
    <property type="match status" value="1"/>
</dbReference>
<name>A0A9E7DJF5_9FIRM</name>
<dbReference type="SUPFAM" id="SSF143011">
    <property type="entry name" value="RelE-like"/>
    <property type="match status" value="1"/>
</dbReference>
<evidence type="ECO:0000256" key="2">
    <source>
        <dbReference type="PIRSR" id="PIRSR006156-1"/>
    </source>
</evidence>
<evidence type="ECO:0000313" key="4">
    <source>
        <dbReference type="Proteomes" id="UP000831151"/>
    </source>
</evidence>
<evidence type="ECO:0000313" key="3">
    <source>
        <dbReference type="EMBL" id="UQK59144.1"/>
    </source>
</evidence>
<dbReference type="InterPro" id="IPR007712">
    <property type="entry name" value="RelE/ParE_toxin"/>
</dbReference>
<dbReference type="GO" id="GO:0006402">
    <property type="term" value="P:mRNA catabolic process"/>
    <property type="evidence" value="ECO:0007669"/>
    <property type="project" value="TreeGrafter"/>
</dbReference>